<evidence type="ECO:0000256" key="8">
    <source>
        <dbReference type="ARBA" id="ARBA00023136"/>
    </source>
</evidence>
<dbReference type="InterPro" id="IPR033756">
    <property type="entry name" value="YlxH/NBP35"/>
</dbReference>
<protein>
    <submittedName>
        <fullName evidence="11">Capsular exopolysaccharide synthesis family protein</fullName>
    </submittedName>
</protein>
<keyword evidence="7" id="KW-1133">Transmembrane helix</keyword>
<dbReference type="SUPFAM" id="SSF52540">
    <property type="entry name" value="P-loop containing nucleoside triphosphate hydrolases"/>
    <property type="match status" value="1"/>
</dbReference>
<evidence type="ECO:0000256" key="6">
    <source>
        <dbReference type="ARBA" id="ARBA00022840"/>
    </source>
</evidence>
<comment type="caution">
    <text evidence="11">The sequence shown here is derived from an EMBL/GenBank/DDBJ whole genome shotgun (WGS) entry which is preliminary data.</text>
</comment>
<dbReference type="CDD" id="cd05387">
    <property type="entry name" value="BY-kinase"/>
    <property type="match status" value="1"/>
</dbReference>
<dbReference type="Pfam" id="PF10609">
    <property type="entry name" value="ParA"/>
    <property type="match status" value="1"/>
</dbReference>
<dbReference type="InterPro" id="IPR005702">
    <property type="entry name" value="Wzc-like_C"/>
</dbReference>
<dbReference type="NCBIfam" id="TIGR01007">
    <property type="entry name" value="eps_fam"/>
    <property type="match status" value="1"/>
</dbReference>
<evidence type="ECO:0000256" key="2">
    <source>
        <dbReference type="ARBA" id="ARBA00006683"/>
    </source>
</evidence>
<dbReference type="PANTHER" id="PTHR32309">
    <property type="entry name" value="TYROSINE-PROTEIN KINASE"/>
    <property type="match status" value="1"/>
</dbReference>
<accession>A0ABU0GGI9</accession>
<feature type="compositionally biased region" description="Basic and acidic residues" evidence="9">
    <location>
        <begin position="449"/>
        <end position="458"/>
    </location>
</feature>
<sequence length="537" mass="54767">MEIARFVQLLRARWLAVLACVALGTGAGLALPLTMTPVYEARAQTFITLADASAPDASLFASSQFTMSRLKSYTMLVGSPGVLGPVIADLGLGTDVATLRDAVTASNPSGSFIISVTAQSGDPATAAAIANAVSERLGTAIEDLEASSAGAQVSAQVVREAEPPASPTSPRRKLALALGLLAGLAVGLGLAAARQQLDRSVRTAEHLKQVTGAGVLTEVPLDPSIAGVTRSLSVTESFRTLRASLRFVDVDHPPRVIAVSSAVVAEGKTSTAVNLAASLAASGSTVCLVDADLRRPGVSQHIGILDSVGLSDTLIGEYPLDDVLVDWEDGVTVLPAGTLPPDPAALLGSQAMTATVAALHERFDFVILDTPPLTPVVDGAVLGALADGTILVVRHGSTDAAAVARAAETLDDAGARLLGTVLNRVPRTRRRRAEYSYVPRTRTGPGPARHADGARADDAAEGAAAEGAAAGAPDGAAASSPDDATRSLAPDDVAPSPAPDDAEQEHAAQEHTEQEHTPRAATTQHRTPRAAAGAARP</sequence>
<name>A0ABU0GGI9_9CELL</name>
<keyword evidence="8" id="KW-0472">Membrane</keyword>
<feature type="region of interest" description="Disordered" evidence="9">
    <location>
        <begin position="432"/>
        <end position="537"/>
    </location>
</feature>
<dbReference type="RefSeq" id="WP_070319683.1">
    <property type="nucleotide sequence ID" value="NZ_JAUSVM010000001.1"/>
</dbReference>
<evidence type="ECO:0000313" key="12">
    <source>
        <dbReference type="Proteomes" id="UP001240250"/>
    </source>
</evidence>
<comment type="subcellular location">
    <subcellularLocation>
        <location evidence="1">Cell membrane</location>
        <topology evidence="1">Multi-pass membrane protein</topology>
    </subcellularLocation>
</comment>
<feature type="compositionally biased region" description="Basic and acidic residues" evidence="9">
    <location>
        <begin position="504"/>
        <end position="518"/>
    </location>
</feature>
<evidence type="ECO:0000256" key="7">
    <source>
        <dbReference type="ARBA" id="ARBA00022989"/>
    </source>
</evidence>
<dbReference type="EMBL" id="JAUSVM010000001">
    <property type="protein sequence ID" value="MDQ0424472.1"/>
    <property type="molecule type" value="Genomic_DNA"/>
</dbReference>
<reference evidence="11 12" key="1">
    <citation type="submission" date="2023-07" db="EMBL/GenBank/DDBJ databases">
        <title>Sequencing the genomes of 1000 actinobacteria strains.</title>
        <authorList>
            <person name="Klenk H.-P."/>
        </authorList>
    </citation>
    <scope>NUCLEOTIDE SEQUENCE [LARGE SCALE GENOMIC DNA]</scope>
    <source>
        <strain evidence="11 12">DSM 14785</strain>
    </source>
</reference>
<dbReference type="Proteomes" id="UP001240250">
    <property type="component" value="Unassembled WGS sequence"/>
</dbReference>
<organism evidence="11 12">
    <name type="scientific">Cellulomonas iranensis</name>
    <dbReference type="NCBI Taxonomy" id="76862"/>
    <lineage>
        <taxon>Bacteria</taxon>
        <taxon>Bacillati</taxon>
        <taxon>Actinomycetota</taxon>
        <taxon>Actinomycetes</taxon>
        <taxon>Micrococcales</taxon>
        <taxon>Cellulomonadaceae</taxon>
        <taxon>Cellulomonas</taxon>
    </lineage>
</organism>
<evidence type="ECO:0000256" key="5">
    <source>
        <dbReference type="ARBA" id="ARBA00022741"/>
    </source>
</evidence>
<proteinExistence type="inferred from homology"/>
<feature type="compositionally biased region" description="Low complexity" evidence="9">
    <location>
        <begin position="461"/>
        <end position="482"/>
    </location>
</feature>
<dbReference type="PANTHER" id="PTHR32309:SF13">
    <property type="entry name" value="FERRIC ENTEROBACTIN TRANSPORT PROTEIN FEPE"/>
    <property type="match status" value="1"/>
</dbReference>
<dbReference type="Pfam" id="PF02706">
    <property type="entry name" value="Wzz"/>
    <property type="match status" value="1"/>
</dbReference>
<gene>
    <name evidence="11" type="ORF">JO380_000853</name>
</gene>
<keyword evidence="12" id="KW-1185">Reference proteome</keyword>
<evidence type="ECO:0000256" key="4">
    <source>
        <dbReference type="ARBA" id="ARBA00022692"/>
    </source>
</evidence>
<evidence type="ECO:0000256" key="3">
    <source>
        <dbReference type="ARBA" id="ARBA00022475"/>
    </source>
</evidence>
<keyword evidence="4" id="KW-0812">Transmembrane</keyword>
<keyword evidence="5" id="KW-0547">Nucleotide-binding</keyword>
<dbReference type="InterPro" id="IPR027417">
    <property type="entry name" value="P-loop_NTPase"/>
</dbReference>
<dbReference type="InterPro" id="IPR050445">
    <property type="entry name" value="Bact_polysacc_biosynth/exp"/>
</dbReference>
<dbReference type="InterPro" id="IPR003856">
    <property type="entry name" value="LPS_length_determ_N"/>
</dbReference>
<evidence type="ECO:0000256" key="1">
    <source>
        <dbReference type="ARBA" id="ARBA00004651"/>
    </source>
</evidence>
<keyword evidence="6" id="KW-0067">ATP-binding</keyword>
<keyword evidence="3" id="KW-1003">Cell membrane</keyword>
<feature type="domain" description="Polysaccharide chain length determinant N-terminal" evidence="10">
    <location>
        <begin position="3"/>
        <end position="90"/>
    </location>
</feature>
<evidence type="ECO:0000313" key="11">
    <source>
        <dbReference type="EMBL" id="MDQ0424472.1"/>
    </source>
</evidence>
<evidence type="ECO:0000259" key="10">
    <source>
        <dbReference type="Pfam" id="PF02706"/>
    </source>
</evidence>
<dbReference type="Gene3D" id="3.40.50.300">
    <property type="entry name" value="P-loop containing nucleotide triphosphate hydrolases"/>
    <property type="match status" value="1"/>
</dbReference>
<evidence type="ECO:0000256" key="9">
    <source>
        <dbReference type="SAM" id="MobiDB-lite"/>
    </source>
</evidence>
<comment type="similarity">
    <text evidence="2">Belongs to the CpsC/CapA family.</text>
</comment>